<sequence length="99" mass="11583">MVNDQNHSYIDKHDSSSSTQIFGLDEQNAKLERELEDLDKCVDRDTVVDLIHEIVPLLLIIKRKVEIIEVGKRKAVPYKQRRKARPKKAKKVKPRRNPI</sequence>
<dbReference type="OrthoDB" id="10391598at2759"/>
<accession>A0A397UGP2</accession>
<protein>
    <submittedName>
        <fullName evidence="2">Uncharacterized protein</fullName>
    </submittedName>
</protein>
<evidence type="ECO:0000313" key="3">
    <source>
        <dbReference type="Proteomes" id="UP000266673"/>
    </source>
</evidence>
<proteinExistence type="predicted"/>
<organism evidence="2 3">
    <name type="scientific">Gigaspora rosea</name>
    <dbReference type="NCBI Taxonomy" id="44941"/>
    <lineage>
        <taxon>Eukaryota</taxon>
        <taxon>Fungi</taxon>
        <taxon>Fungi incertae sedis</taxon>
        <taxon>Mucoromycota</taxon>
        <taxon>Glomeromycotina</taxon>
        <taxon>Glomeromycetes</taxon>
        <taxon>Diversisporales</taxon>
        <taxon>Gigasporaceae</taxon>
        <taxon>Gigaspora</taxon>
    </lineage>
</organism>
<evidence type="ECO:0000313" key="2">
    <source>
        <dbReference type="EMBL" id="RIB09445.1"/>
    </source>
</evidence>
<evidence type="ECO:0000256" key="1">
    <source>
        <dbReference type="SAM" id="MobiDB-lite"/>
    </source>
</evidence>
<dbReference type="Proteomes" id="UP000266673">
    <property type="component" value="Unassembled WGS sequence"/>
</dbReference>
<dbReference type="EMBL" id="QKWP01001375">
    <property type="protein sequence ID" value="RIB09445.1"/>
    <property type="molecule type" value="Genomic_DNA"/>
</dbReference>
<gene>
    <name evidence="2" type="ORF">C2G38_2208936</name>
</gene>
<feature type="region of interest" description="Disordered" evidence="1">
    <location>
        <begin position="78"/>
        <end position="99"/>
    </location>
</feature>
<comment type="caution">
    <text evidence="2">The sequence shown here is derived from an EMBL/GenBank/DDBJ whole genome shotgun (WGS) entry which is preliminary data.</text>
</comment>
<reference evidence="2 3" key="1">
    <citation type="submission" date="2018-06" db="EMBL/GenBank/DDBJ databases">
        <title>Comparative genomics reveals the genomic features of Rhizophagus irregularis, R. cerebriforme, R. diaphanum and Gigaspora rosea, and their symbiotic lifestyle signature.</title>
        <authorList>
            <person name="Morin E."/>
            <person name="San Clemente H."/>
            <person name="Chen E.C.H."/>
            <person name="De La Providencia I."/>
            <person name="Hainaut M."/>
            <person name="Kuo A."/>
            <person name="Kohler A."/>
            <person name="Murat C."/>
            <person name="Tang N."/>
            <person name="Roy S."/>
            <person name="Loubradou J."/>
            <person name="Henrissat B."/>
            <person name="Grigoriev I.V."/>
            <person name="Corradi N."/>
            <person name="Roux C."/>
            <person name="Martin F.M."/>
        </authorList>
    </citation>
    <scope>NUCLEOTIDE SEQUENCE [LARGE SCALE GENOMIC DNA]</scope>
    <source>
        <strain evidence="2 3">DAOM 194757</strain>
    </source>
</reference>
<dbReference type="AlphaFoldDB" id="A0A397UGP2"/>
<name>A0A397UGP2_9GLOM</name>
<keyword evidence="3" id="KW-1185">Reference proteome</keyword>